<accession>A0A059KUT4</accession>
<evidence type="ECO:0000313" key="3">
    <source>
        <dbReference type="Proteomes" id="UP000026739"/>
    </source>
</evidence>
<evidence type="ECO:0000256" key="1">
    <source>
        <dbReference type="SAM" id="SignalP"/>
    </source>
</evidence>
<sequence>MTITRKLLSSIAALGFIIAAGQAQAGCDDEAPFGQRSFTLCKVWPAYDDLTIVATSTFTPDFVDAGNDGGNVDLELSLIHSSNSKRLANYRKKDAYYSDAVAYEGLAIDTARYKLNTDERAFGIRSKFAHESSVSPYSKIELALYLKDGSVLRPVLEGLVVESNNGEWDGNCAGEGARMQRTVGIAKSMQNGFADLIVSSTVTLTKSFKVGELCDGESKKLKTTQVTLRYDGKQYVVPEALRS</sequence>
<keyword evidence="1" id="KW-0732">Signal</keyword>
<comment type="caution">
    <text evidence="2">The sequence shown here is derived from an EMBL/GenBank/DDBJ whole genome shotgun (WGS) entry which is preliminary data.</text>
</comment>
<dbReference type="eggNOG" id="ENOG502ZAZM">
    <property type="taxonomic scope" value="Bacteria"/>
</dbReference>
<reference evidence="2 3" key="1">
    <citation type="submission" date="2013-12" db="EMBL/GenBank/DDBJ databases">
        <authorList>
            <person name="Formusa P.A."/>
            <person name="Habash M."/>
            <person name="Lee H."/>
            <person name="Trevors J.T."/>
        </authorList>
    </citation>
    <scope>NUCLEOTIDE SEQUENCE [LARGE SCALE GENOMIC DNA]</scope>
    <source>
        <strain evidence="2 3">PD30</strain>
    </source>
</reference>
<dbReference type="RefSeq" id="WP_033061378.1">
    <property type="nucleotide sequence ID" value="NZ_AZQQ01000105.1"/>
</dbReference>
<organism evidence="2 3">
    <name type="scientific">Pseudomonas mandelii PD30</name>
    <dbReference type="NCBI Taxonomy" id="1419583"/>
    <lineage>
        <taxon>Bacteria</taxon>
        <taxon>Pseudomonadati</taxon>
        <taxon>Pseudomonadota</taxon>
        <taxon>Gammaproteobacteria</taxon>
        <taxon>Pseudomonadales</taxon>
        <taxon>Pseudomonadaceae</taxon>
        <taxon>Pseudomonas</taxon>
    </lineage>
</organism>
<name>A0A059KUT4_9PSED</name>
<feature type="chain" id="PRO_5001580148" evidence="1">
    <location>
        <begin position="26"/>
        <end position="243"/>
    </location>
</feature>
<dbReference type="EMBL" id="AZQQ01000105">
    <property type="protein sequence ID" value="KDD65822.1"/>
    <property type="molecule type" value="Genomic_DNA"/>
</dbReference>
<dbReference type="Proteomes" id="UP000026739">
    <property type="component" value="Unassembled WGS sequence"/>
</dbReference>
<feature type="signal peptide" evidence="1">
    <location>
        <begin position="1"/>
        <end position="25"/>
    </location>
</feature>
<dbReference type="AlphaFoldDB" id="A0A059KUT4"/>
<evidence type="ECO:0000313" key="2">
    <source>
        <dbReference type="EMBL" id="KDD65822.1"/>
    </source>
</evidence>
<gene>
    <name evidence="2" type="ORF">V466_27285</name>
</gene>
<protein>
    <submittedName>
        <fullName evidence="2">Uncharacterized protein</fullName>
    </submittedName>
</protein>
<proteinExistence type="predicted"/>